<name>A1WKU7_VEREI</name>
<dbReference type="HOGENOM" id="CLU_3159095_0_0_4"/>
<reference evidence="2" key="1">
    <citation type="submission" date="2006-12" db="EMBL/GenBank/DDBJ databases">
        <title>Complete sequence of chromosome 1 of Verminephrobacter eiseniae EF01-2.</title>
        <authorList>
            <person name="Copeland A."/>
            <person name="Lucas S."/>
            <person name="Lapidus A."/>
            <person name="Barry K."/>
            <person name="Detter J.C."/>
            <person name="Glavina del Rio T."/>
            <person name="Dalin E."/>
            <person name="Tice H."/>
            <person name="Pitluck S."/>
            <person name="Chertkov O."/>
            <person name="Brettin T."/>
            <person name="Bruce D."/>
            <person name="Han C."/>
            <person name="Tapia R."/>
            <person name="Gilna P."/>
            <person name="Schmutz J."/>
            <person name="Larimer F."/>
            <person name="Land M."/>
            <person name="Hauser L."/>
            <person name="Kyrpides N."/>
            <person name="Kim E."/>
            <person name="Stahl D."/>
            <person name="Richardson P."/>
        </authorList>
    </citation>
    <scope>NUCLEOTIDE SEQUENCE [LARGE SCALE GENOMIC DNA]</scope>
    <source>
        <strain evidence="2">EF01-2</strain>
    </source>
</reference>
<sequence>MAIVYASSLPFCPVKDCTPWFERLPISRAHRAHRARIVGGNAQRLPGM</sequence>
<dbReference type="KEGG" id="vei:Veis_2509"/>
<dbReference type="RefSeq" id="WP_011810255.1">
    <property type="nucleotide sequence ID" value="NC_008786.1"/>
</dbReference>
<dbReference type="STRING" id="391735.Veis_2509"/>
<evidence type="ECO:0000313" key="1">
    <source>
        <dbReference type="EMBL" id="ABM58254.1"/>
    </source>
</evidence>
<dbReference type="Proteomes" id="UP000000374">
    <property type="component" value="Chromosome"/>
</dbReference>
<gene>
    <name evidence="1" type="ordered locus">Veis_2509</name>
</gene>
<protein>
    <submittedName>
        <fullName evidence="1">Uncharacterized protein</fullName>
    </submittedName>
</protein>
<organism evidence="1 2">
    <name type="scientific">Verminephrobacter eiseniae (strain EF01-2)</name>
    <dbReference type="NCBI Taxonomy" id="391735"/>
    <lineage>
        <taxon>Bacteria</taxon>
        <taxon>Pseudomonadati</taxon>
        <taxon>Pseudomonadota</taxon>
        <taxon>Betaproteobacteria</taxon>
        <taxon>Burkholderiales</taxon>
        <taxon>Comamonadaceae</taxon>
        <taxon>Verminephrobacter</taxon>
    </lineage>
</organism>
<accession>A1WKU7</accession>
<evidence type="ECO:0000313" key="2">
    <source>
        <dbReference type="Proteomes" id="UP000000374"/>
    </source>
</evidence>
<dbReference type="EMBL" id="CP000542">
    <property type="protein sequence ID" value="ABM58254.1"/>
    <property type="molecule type" value="Genomic_DNA"/>
</dbReference>
<dbReference type="GeneID" id="76463677"/>
<proteinExistence type="predicted"/>
<dbReference type="AlphaFoldDB" id="A1WKU7"/>
<keyword evidence="2" id="KW-1185">Reference proteome</keyword>